<protein>
    <recommendedName>
        <fullName evidence="3">HD domain-containing protein</fullName>
    </recommendedName>
</protein>
<accession>A0A0F9U609</accession>
<dbReference type="Pfam" id="PF13286">
    <property type="entry name" value="HD_assoc"/>
    <property type="match status" value="1"/>
</dbReference>
<dbReference type="InterPro" id="IPR006261">
    <property type="entry name" value="dGTPase"/>
</dbReference>
<name>A0A0F9U609_9ZZZZ</name>
<dbReference type="GO" id="GO:0006203">
    <property type="term" value="P:dGTP catabolic process"/>
    <property type="evidence" value="ECO:0007669"/>
    <property type="project" value="InterPro"/>
</dbReference>
<dbReference type="PANTHER" id="PTHR11373:SF32">
    <property type="entry name" value="DEOXYGUANOSINETRIPHOSPHATE TRIPHOSPHOHYDROLASE"/>
    <property type="match status" value="1"/>
</dbReference>
<dbReference type="SUPFAM" id="SSF109604">
    <property type="entry name" value="HD-domain/PDEase-like"/>
    <property type="match status" value="1"/>
</dbReference>
<dbReference type="EMBL" id="LAZR01001185">
    <property type="protein sequence ID" value="KKN49093.1"/>
    <property type="molecule type" value="Genomic_DNA"/>
</dbReference>
<dbReference type="PANTHER" id="PTHR11373">
    <property type="entry name" value="DEOXYNUCLEOSIDE TRIPHOSPHATE TRIPHOSPHOHYDROLASE"/>
    <property type="match status" value="1"/>
</dbReference>
<dbReference type="CDD" id="cd00077">
    <property type="entry name" value="HDc"/>
    <property type="match status" value="1"/>
</dbReference>
<dbReference type="Pfam" id="PF01966">
    <property type="entry name" value="HD"/>
    <property type="match status" value="1"/>
</dbReference>
<dbReference type="InterPro" id="IPR023293">
    <property type="entry name" value="dGTP_triP_hydro_central_sf"/>
</dbReference>
<evidence type="ECO:0000313" key="4">
    <source>
        <dbReference type="EMBL" id="KKN49093.1"/>
    </source>
</evidence>
<dbReference type="GO" id="GO:0000287">
    <property type="term" value="F:magnesium ion binding"/>
    <property type="evidence" value="ECO:0007669"/>
    <property type="project" value="InterPro"/>
</dbReference>
<reference evidence="4" key="1">
    <citation type="journal article" date="2015" name="Nature">
        <title>Complex archaea that bridge the gap between prokaryotes and eukaryotes.</title>
        <authorList>
            <person name="Spang A."/>
            <person name="Saw J.H."/>
            <person name="Jorgensen S.L."/>
            <person name="Zaremba-Niedzwiedzka K."/>
            <person name="Martijn J."/>
            <person name="Lind A.E."/>
            <person name="van Eijk R."/>
            <person name="Schleper C."/>
            <person name="Guy L."/>
            <person name="Ettema T.J."/>
        </authorList>
    </citation>
    <scope>NUCLEOTIDE SEQUENCE</scope>
</reference>
<dbReference type="InterPro" id="IPR003607">
    <property type="entry name" value="HD/PDEase_dom"/>
</dbReference>
<keyword evidence="1" id="KW-0378">Hydrolase</keyword>
<dbReference type="NCBIfam" id="TIGR01353">
    <property type="entry name" value="dGTP_triPase"/>
    <property type="match status" value="1"/>
</dbReference>
<dbReference type="HAMAP" id="MF_00030">
    <property type="entry name" value="dGTPase_type1"/>
    <property type="match status" value="1"/>
</dbReference>
<comment type="caution">
    <text evidence="4">The sequence shown here is derived from an EMBL/GenBank/DDBJ whole genome shotgun (WGS) entry which is preliminary data.</text>
</comment>
<dbReference type="Gene3D" id="1.10.3210.10">
    <property type="entry name" value="Hypothetical protein af1432"/>
    <property type="match status" value="2"/>
</dbReference>
<evidence type="ECO:0000256" key="1">
    <source>
        <dbReference type="ARBA" id="ARBA00022801"/>
    </source>
</evidence>
<dbReference type="Gene3D" id="1.10.3410.10">
    <property type="entry name" value="putative deoxyguanosinetriphosphate triphosphohydrolase like domain"/>
    <property type="match status" value="1"/>
</dbReference>
<feature type="domain" description="HD" evidence="3">
    <location>
        <begin position="59"/>
        <end position="252"/>
    </location>
</feature>
<evidence type="ECO:0000256" key="2">
    <source>
        <dbReference type="ARBA" id="ARBA00022842"/>
    </source>
</evidence>
<gene>
    <name evidence="4" type="ORF">LCGC14_0646290</name>
</gene>
<dbReference type="AlphaFoldDB" id="A0A0F9U609"/>
<organism evidence="4">
    <name type="scientific">marine sediment metagenome</name>
    <dbReference type="NCBI Taxonomy" id="412755"/>
    <lineage>
        <taxon>unclassified sequences</taxon>
        <taxon>metagenomes</taxon>
        <taxon>ecological metagenomes</taxon>
    </lineage>
</organism>
<dbReference type="InterPro" id="IPR006674">
    <property type="entry name" value="HD_domain"/>
</dbReference>
<dbReference type="InterPro" id="IPR050135">
    <property type="entry name" value="dGTPase-like"/>
</dbReference>
<dbReference type="PROSITE" id="PS51831">
    <property type="entry name" value="HD"/>
    <property type="match status" value="1"/>
</dbReference>
<evidence type="ECO:0000259" key="3">
    <source>
        <dbReference type="PROSITE" id="PS51831"/>
    </source>
</evidence>
<keyword evidence="2" id="KW-0460">Magnesium</keyword>
<dbReference type="InterPro" id="IPR026875">
    <property type="entry name" value="PHydrolase_assoc_dom"/>
</dbReference>
<dbReference type="SMART" id="SM00471">
    <property type="entry name" value="HDc"/>
    <property type="match status" value="1"/>
</dbReference>
<dbReference type="InterPro" id="IPR020779">
    <property type="entry name" value="dNTPase_1"/>
</dbReference>
<proteinExistence type="inferred from homology"/>
<dbReference type="NCBIfam" id="NF003429">
    <property type="entry name" value="PRK04926.1"/>
    <property type="match status" value="1"/>
</dbReference>
<dbReference type="GO" id="GO:0008832">
    <property type="term" value="F:dGTPase activity"/>
    <property type="evidence" value="ECO:0007669"/>
    <property type="project" value="InterPro"/>
</dbReference>
<sequence>MTIDFSKKITPARMYRTTANLQMALESDRGRIINSAAIRRLQQKTQVFPLERNAAVRSRLTHSLEVQQVGRFIVQRIFANLSYEQQKDYGLTDLERPLESLVEMACLMHDIGNPPFGHFGEAAINHWFNNNLASVTPERCKEPNTGIGVVFKHLALDICNFEGNAQGIRIIHSLQTLNLTYSQSAGILKYTRPAGLDVKDIPQNKNYLMKKVGYYYSEKNFVEALQKELTIEPYCRHPASYIMEAADDISYCLADIEDAVEKDIISTELLCEKLKSSYKKVLINLLIDDAQHQNFVDKAVDYALERAQAQPYNFNSEFFIYLRVALLHPLVNHAAKRFIENIEPIYHGDFNQALLEDRSHLHAVTKTLKQVALEHVFSNKEVEKLELQGYRIINGLLDCYKPLLLLNSDNFKRALNGDSRLLIESRLVKKLSKKHLNSYQHAIDAMQEEPDHFAAYEFYYRCRLIQDYISGMTDQFAYDEYRSLMVID</sequence>